<dbReference type="Pfam" id="PF22016">
    <property type="entry name" value="DUF6933"/>
    <property type="match status" value="1"/>
</dbReference>
<dbReference type="Proteomes" id="UP000008457">
    <property type="component" value="Chromosome"/>
</dbReference>
<reference evidence="3 4" key="2">
    <citation type="journal article" date="2011" name="Stand. Genomic Sci.">
        <title>Complete genome sequence of Mahella australiensis type strain (50-1 BON).</title>
        <authorList>
            <person name="Sikorski J."/>
            <person name="Teshima H."/>
            <person name="Nolan M."/>
            <person name="Lucas S."/>
            <person name="Hammon N."/>
            <person name="Deshpande S."/>
            <person name="Cheng J.F."/>
            <person name="Pitluck S."/>
            <person name="Liolios K."/>
            <person name="Pagani I."/>
            <person name="Ivanova N."/>
            <person name="Huntemann M."/>
            <person name="Mavromatis K."/>
            <person name="Ovchinikova G."/>
            <person name="Pati A."/>
            <person name="Tapia R."/>
            <person name="Han C."/>
            <person name="Goodwin L."/>
            <person name="Chen A."/>
            <person name="Palaniappan K."/>
            <person name="Land M."/>
            <person name="Hauser L."/>
            <person name="Ngatchou-Djao O.D."/>
            <person name="Rohde M."/>
            <person name="Pukall R."/>
            <person name="Spring S."/>
            <person name="Abt B."/>
            <person name="Goker M."/>
            <person name="Detter J.C."/>
            <person name="Woyke T."/>
            <person name="Bristow J."/>
            <person name="Markowitz V."/>
            <person name="Hugenholtz P."/>
            <person name="Eisen J.A."/>
            <person name="Kyrpides N.C."/>
            <person name="Klenk H.P."/>
            <person name="Lapidus A."/>
        </authorList>
    </citation>
    <scope>NUCLEOTIDE SEQUENCE [LARGE SCALE GENOMIC DNA]</scope>
    <source>
        <strain evidence="4">DSM 15567 / CIP 107919 / 50-1 BON</strain>
    </source>
</reference>
<name>F3ZXB0_MAHA5</name>
<dbReference type="InterPro" id="IPR024047">
    <property type="entry name" value="MM3350-like_sf"/>
</dbReference>
<evidence type="ECO:0000259" key="1">
    <source>
        <dbReference type="Pfam" id="PF07929"/>
    </source>
</evidence>
<protein>
    <submittedName>
        <fullName evidence="3">Plasmid pRiA4b ORF-3 family protein</fullName>
    </submittedName>
</protein>
<reference evidence="4" key="1">
    <citation type="submission" date="2010-11" db="EMBL/GenBank/DDBJ databases">
        <title>The complete genome of Mahella australiensis DSM 15567.</title>
        <authorList>
            <consortium name="US DOE Joint Genome Institute (JGI-PGF)"/>
            <person name="Lucas S."/>
            <person name="Copeland A."/>
            <person name="Lapidus A."/>
            <person name="Bruce D."/>
            <person name="Goodwin L."/>
            <person name="Pitluck S."/>
            <person name="Kyrpides N."/>
            <person name="Mavromatis K."/>
            <person name="Pagani I."/>
            <person name="Ivanova N."/>
            <person name="Teshima H."/>
            <person name="Brettin T."/>
            <person name="Detter J.C."/>
            <person name="Han C."/>
            <person name="Tapia R."/>
            <person name="Land M."/>
            <person name="Hauser L."/>
            <person name="Markowitz V."/>
            <person name="Cheng J.-F."/>
            <person name="Hugenholtz P."/>
            <person name="Woyke T."/>
            <person name="Wu D."/>
            <person name="Spring S."/>
            <person name="Pukall R."/>
            <person name="Steenblock K."/>
            <person name="Schneider S."/>
            <person name="Klenk H.-P."/>
            <person name="Eisen J.A."/>
        </authorList>
    </citation>
    <scope>NUCLEOTIDE SEQUENCE [LARGE SCALE GENOMIC DNA]</scope>
    <source>
        <strain evidence="4">DSM 15567 / CIP 107919 / 50-1 BON</strain>
    </source>
</reference>
<dbReference type="PANTHER" id="PTHR41878:SF1">
    <property type="entry name" value="TNPR PROTEIN"/>
    <property type="match status" value="1"/>
</dbReference>
<dbReference type="PANTHER" id="PTHR41878">
    <property type="entry name" value="LEXA REPRESSOR-RELATED"/>
    <property type="match status" value="1"/>
</dbReference>
<dbReference type="RefSeq" id="WP_013780997.1">
    <property type="nucleotide sequence ID" value="NC_015520.1"/>
</dbReference>
<dbReference type="STRING" id="697281.Mahau_1374"/>
<sequence length="379" mass="44368">MLIQCTKKLLERLKIEPGPQEDEEPIFSWHANLVTIDRRKAVVLLNDKNNYIIVLYGLRAKDFEKFDDLVPTAIYKTFQKENIRNDVIEKYLSYAGEIKYSKTKNRSILGKLNNACSIVQYYADLLDVDSILQPSASIKVSRYMVGGKNGGYVCPNKEMYKDLEELCGKPIFNGMAVVIKVTLDLEGRSVWRKLIVPLNTTFDVLHEILQTAFEWKDYHLHKFIIYSNEKVKLSPYVTHHYHKNGYAPIVELVCDDEDEYENISAIPTRLEKGVMLSEYIPEYKRLRYIYDFGDNWDHYIEVEEVVNDYFLNYATCIEGEGNAPPEDVGSSSGYEEFLKIIADEQHPEHENMVEWGRYQGYKDFDIEEVNRRLKNMWIR</sequence>
<dbReference type="OrthoDB" id="9801392at2"/>
<dbReference type="Gene3D" id="3.10.290.30">
    <property type="entry name" value="MM3350-like"/>
    <property type="match status" value="1"/>
</dbReference>
<evidence type="ECO:0000313" key="3">
    <source>
        <dbReference type="EMBL" id="AEE96567.1"/>
    </source>
</evidence>
<feature type="domain" description="Plasmid pRiA4b Orf3-like" evidence="1">
    <location>
        <begin position="177"/>
        <end position="371"/>
    </location>
</feature>
<organism evidence="3 4">
    <name type="scientific">Mahella australiensis (strain DSM 15567 / CIP 107919 / 50-1 BON)</name>
    <dbReference type="NCBI Taxonomy" id="697281"/>
    <lineage>
        <taxon>Bacteria</taxon>
        <taxon>Bacillati</taxon>
        <taxon>Bacillota</taxon>
        <taxon>Clostridia</taxon>
        <taxon>Thermoanaerobacterales</taxon>
        <taxon>Thermoanaerobacterales Family IV. Incertae Sedis</taxon>
        <taxon>Mahella</taxon>
    </lineage>
</organism>
<dbReference type="KEGG" id="mas:Mahau_1374"/>
<keyword evidence="4" id="KW-1185">Reference proteome</keyword>
<dbReference type="HOGENOM" id="CLU_064304_0_0_9"/>
<dbReference type="EMBL" id="CP002360">
    <property type="protein sequence ID" value="AEE96567.1"/>
    <property type="molecule type" value="Genomic_DNA"/>
</dbReference>
<evidence type="ECO:0000259" key="2">
    <source>
        <dbReference type="Pfam" id="PF22016"/>
    </source>
</evidence>
<accession>F3ZXB0</accession>
<dbReference type="Pfam" id="PF07929">
    <property type="entry name" value="PRiA4_ORF3"/>
    <property type="match status" value="1"/>
</dbReference>
<feature type="domain" description="DUF6933" evidence="2">
    <location>
        <begin position="2"/>
        <end position="158"/>
    </location>
</feature>
<dbReference type="InterPro" id="IPR053864">
    <property type="entry name" value="DUF6933"/>
</dbReference>
<gene>
    <name evidence="3" type="ordered locus">Mahau_1374</name>
</gene>
<evidence type="ECO:0000313" key="4">
    <source>
        <dbReference type="Proteomes" id="UP000008457"/>
    </source>
</evidence>
<dbReference type="eggNOG" id="COG4974">
    <property type="taxonomic scope" value="Bacteria"/>
</dbReference>
<dbReference type="InterPro" id="IPR012912">
    <property type="entry name" value="Plasmid_pRiA4b_Orf3-like"/>
</dbReference>
<proteinExistence type="predicted"/>
<dbReference type="AlphaFoldDB" id="F3ZXB0"/>
<dbReference type="SUPFAM" id="SSF159941">
    <property type="entry name" value="MM3350-like"/>
    <property type="match status" value="1"/>
</dbReference>